<dbReference type="Gene3D" id="3.40.50.620">
    <property type="entry name" value="HUPs"/>
    <property type="match status" value="1"/>
</dbReference>
<dbReference type="GO" id="GO:0005829">
    <property type="term" value="C:cytosol"/>
    <property type="evidence" value="ECO:0007669"/>
    <property type="project" value="TreeGrafter"/>
</dbReference>
<dbReference type="PRINTS" id="PR01040">
    <property type="entry name" value="TRNASYNTHTYR"/>
</dbReference>
<dbReference type="eggNOG" id="KOG2623">
    <property type="taxonomic scope" value="Eukaryota"/>
</dbReference>
<evidence type="ECO:0000256" key="4">
    <source>
        <dbReference type="ARBA" id="ARBA00022840"/>
    </source>
</evidence>
<dbReference type="PANTHER" id="PTHR11766:SF0">
    <property type="entry name" value="TYROSINE--TRNA LIGASE, MITOCHONDRIAL"/>
    <property type="match status" value="1"/>
</dbReference>
<dbReference type="FunFam" id="1.10.240.10:FF:000001">
    <property type="entry name" value="Tyrosine--tRNA ligase"/>
    <property type="match status" value="1"/>
</dbReference>
<evidence type="ECO:0000256" key="8">
    <source>
        <dbReference type="PROSITE-ProRule" id="PRU00182"/>
    </source>
</evidence>
<dbReference type="Gene3D" id="1.10.240.10">
    <property type="entry name" value="Tyrosyl-Transfer RNA Synthetase"/>
    <property type="match status" value="1"/>
</dbReference>
<feature type="compositionally biased region" description="Pro residues" evidence="10">
    <location>
        <begin position="443"/>
        <end position="453"/>
    </location>
</feature>
<keyword evidence="5 9" id="KW-0648">Protein biosynthesis</keyword>
<dbReference type="EC" id="6.1.1.1" evidence="9"/>
<reference evidence="13" key="1">
    <citation type="journal article" date="2015" name="Genome Announc.">
        <title>Genome sequence of the AIDS-associated pathogen Penicillium marneffei (ATCC18224) and its near taxonomic relative Talaromyces stipitatus (ATCC10500).</title>
        <authorList>
            <person name="Nierman W.C."/>
            <person name="Fedorova-Abrams N.D."/>
            <person name="Andrianopoulos A."/>
        </authorList>
    </citation>
    <scope>NUCLEOTIDE SEQUENCE [LARGE SCALE GENOMIC DNA]</scope>
    <source>
        <strain evidence="13">ATCC 10500 / CBS 375.48 / QM 6759 / NRRL 1006</strain>
    </source>
</reference>
<evidence type="ECO:0000256" key="5">
    <source>
        <dbReference type="ARBA" id="ARBA00022917"/>
    </source>
</evidence>
<evidence type="ECO:0000256" key="3">
    <source>
        <dbReference type="ARBA" id="ARBA00022741"/>
    </source>
</evidence>
<dbReference type="Pfam" id="PF00579">
    <property type="entry name" value="tRNA-synt_1b"/>
    <property type="match status" value="1"/>
</dbReference>
<dbReference type="PROSITE" id="PS50889">
    <property type="entry name" value="S4"/>
    <property type="match status" value="1"/>
</dbReference>
<evidence type="ECO:0000256" key="10">
    <source>
        <dbReference type="SAM" id="MobiDB-lite"/>
    </source>
</evidence>
<dbReference type="InParanoid" id="B8M8A0"/>
<dbReference type="PANTHER" id="PTHR11766">
    <property type="entry name" value="TYROSYL-TRNA SYNTHETASE"/>
    <property type="match status" value="1"/>
</dbReference>
<dbReference type="GO" id="GO:0003723">
    <property type="term" value="F:RNA binding"/>
    <property type="evidence" value="ECO:0007669"/>
    <property type="project" value="UniProtKB-KW"/>
</dbReference>
<dbReference type="InterPro" id="IPR032005">
    <property type="entry name" value="TyrRSs_C"/>
</dbReference>
<dbReference type="InterPro" id="IPR014729">
    <property type="entry name" value="Rossmann-like_a/b/a_fold"/>
</dbReference>
<name>B8M8A0_TALSN</name>
<dbReference type="CDD" id="cd00805">
    <property type="entry name" value="TyrRS_core"/>
    <property type="match status" value="1"/>
</dbReference>
<proteinExistence type="inferred from homology"/>
<organism evidence="12 13">
    <name type="scientific">Talaromyces stipitatus (strain ATCC 10500 / CBS 375.48 / QM 6759 / NRRL 1006)</name>
    <name type="common">Penicillium stipitatum</name>
    <dbReference type="NCBI Taxonomy" id="441959"/>
    <lineage>
        <taxon>Eukaryota</taxon>
        <taxon>Fungi</taxon>
        <taxon>Dikarya</taxon>
        <taxon>Ascomycota</taxon>
        <taxon>Pezizomycotina</taxon>
        <taxon>Eurotiomycetes</taxon>
        <taxon>Eurotiomycetidae</taxon>
        <taxon>Eurotiales</taxon>
        <taxon>Trichocomaceae</taxon>
        <taxon>Talaromyces</taxon>
        <taxon>Talaromyces sect. Talaromyces</taxon>
    </lineage>
</organism>
<dbReference type="InterPro" id="IPR001412">
    <property type="entry name" value="aa-tRNA-synth_I_CS"/>
</dbReference>
<evidence type="ECO:0000256" key="6">
    <source>
        <dbReference type="ARBA" id="ARBA00023146"/>
    </source>
</evidence>
<feature type="region of interest" description="Disordered" evidence="10">
    <location>
        <begin position="436"/>
        <end position="460"/>
    </location>
</feature>
<dbReference type="Pfam" id="PF16714">
    <property type="entry name" value="TyrRSs_C"/>
    <property type="match status" value="1"/>
</dbReference>
<comment type="catalytic activity">
    <reaction evidence="7 9">
        <text>tRNA(Tyr) + L-tyrosine + ATP = L-tyrosyl-tRNA(Tyr) + AMP + diphosphate + H(+)</text>
        <dbReference type="Rhea" id="RHEA:10220"/>
        <dbReference type="Rhea" id="RHEA-COMP:9706"/>
        <dbReference type="Rhea" id="RHEA-COMP:9707"/>
        <dbReference type="ChEBI" id="CHEBI:15378"/>
        <dbReference type="ChEBI" id="CHEBI:30616"/>
        <dbReference type="ChEBI" id="CHEBI:33019"/>
        <dbReference type="ChEBI" id="CHEBI:58315"/>
        <dbReference type="ChEBI" id="CHEBI:78442"/>
        <dbReference type="ChEBI" id="CHEBI:78536"/>
        <dbReference type="ChEBI" id="CHEBI:456215"/>
        <dbReference type="EC" id="6.1.1.1"/>
    </reaction>
</comment>
<dbReference type="EMBL" id="EQ962654">
    <property type="protein sequence ID" value="EED20413.1"/>
    <property type="molecule type" value="Genomic_DNA"/>
</dbReference>
<keyword evidence="4 9" id="KW-0067">ATP-binding</keyword>
<dbReference type="Proteomes" id="UP000001745">
    <property type="component" value="Unassembled WGS sequence"/>
</dbReference>
<keyword evidence="2 9" id="KW-0436">Ligase</keyword>
<dbReference type="FunCoup" id="B8M8A0">
    <property type="interactions" value="659"/>
</dbReference>
<dbReference type="Gene3D" id="3.10.290.10">
    <property type="entry name" value="RNA-binding S4 domain"/>
    <property type="match status" value="1"/>
</dbReference>
<dbReference type="PhylomeDB" id="B8M8A0"/>
<dbReference type="VEuPathDB" id="FungiDB:TSTA_036390"/>
<evidence type="ECO:0000256" key="2">
    <source>
        <dbReference type="ARBA" id="ARBA00022598"/>
    </source>
</evidence>
<evidence type="ECO:0000313" key="12">
    <source>
        <dbReference type="EMBL" id="EED20413.1"/>
    </source>
</evidence>
<keyword evidence="6 9" id="KW-0030">Aminoacyl-tRNA synthetase</keyword>
<dbReference type="NCBIfam" id="TIGR00234">
    <property type="entry name" value="tyrS"/>
    <property type="match status" value="1"/>
</dbReference>
<evidence type="ECO:0000259" key="11">
    <source>
        <dbReference type="Pfam" id="PF16714"/>
    </source>
</evidence>
<sequence length="632" mass="71445">MRRATPRQMHLLQGASVSRLSSLVCVCAGHQSLHTLSQRPTVNASLDIELAISQKRCITQQNIRRQKEAEIQWKGFAEEIRAGKRKAFLDHLEERELVNQVVGPREVLDKVFTDKRTGLYTGIDPTAPSLHVGHMLPIMVLAWAFNWGYPIHFILGGATARFGDPTGRLGPRQTEHRSVRTANMASMHMQLKRISASIEDYGRRHGYKKEWAWRRALTNNNVWWNGTPFVEVLRDLGMHMRLGPMLGRDTVKTRLEGNGMSFAEFSYPLMQAWDWWELFKKGVQVQVGGSDQFGNILFGMEAVKQTAKNTAIEIDRRPVEEDADKPAGLTTPLLTTSSGEKIGKSAGNAVWLDKDMTSTFELYQYFVRTPDDQVERYLKMFTFLPLDKITQLMEETRQDPSKRVAQHALAREFVDIVHGPIEAEAAATQHRQLFRPRSSISEPTPPPTQPSNIPPHLANDPKYSFMNRAAGNKFAKPTNYKNMESNRVTLPRSLVLEQPLAKVLYNAGLVVSNSEGHRLIVGKGVSVGSRPGDSGQMSDALEFTPIKTWVPAKTPDFLIDGNLLIIKIGKWKLKLIELIDDEEFDKRGLDVPGWAEFKEKKAAGQITTASQITEMPETPFRLRKYHNNRESE</sequence>
<dbReference type="HOGENOM" id="CLU_024003_4_0_1"/>
<dbReference type="AlphaFoldDB" id="B8M8A0"/>
<gene>
    <name evidence="12" type="ORF">TSTA_036390</name>
</gene>
<keyword evidence="3 9" id="KW-0547">Nucleotide-binding</keyword>
<comment type="similarity">
    <text evidence="1 9">Belongs to the class-I aminoacyl-tRNA synthetase family.</text>
</comment>
<keyword evidence="13" id="KW-1185">Reference proteome</keyword>
<evidence type="ECO:0000313" key="13">
    <source>
        <dbReference type="Proteomes" id="UP000001745"/>
    </source>
</evidence>
<evidence type="ECO:0000256" key="9">
    <source>
        <dbReference type="RuleBase" id="RU361234"/>
    </source>
</evidence>
<feature type="domain" description="Tyrosyl-tRNA synthetase C-terminal" evidence="11">
    <location>
        <begin position="479"/>
        <end position="595"/>
    </location>
</feature>
<dbReference type="InterPro" id="IPR002305">
    <property type="entry name" value="aa-tRNA-synth_Ic"/>
</dbReference>
<dbReference type="STRING" id="441959.B8M8A0"/>
<accession>B8M8A0</accession>
<dbReference type="RefSeq" id="XP_002480847.1">
    <property type="nucleotide sequence ID" value="XM_002480802.1"/>
</dbReference>
<dbReference type="SUPFAM" id="SSF52374">
    <property type="entry name" value="Nucleotidylyl transferase"/>
    <property type="match status" value="1"/>
</dbReference>
<evidence type="ECO:0000256" key="1">
    <source>
        <dbReference type="ARBA" id="ARBA00005594"/>
    </source>
</evidence>
<dbReference type="PROSITE" id="PS00178">
    <property type="entry name" value="AA_TRNA_LIGASE_I"/>
    <property type="match status" value="1"/>
</dbReference>
<evidence type="ECO:0000256" key="7">
    <source>
        <dbReference type="ARBA" id="ARBA00048248"/>
    </source>
</evidence>
<dbReference type="FunFam" id="3.40.50.620:FF:000227">
    <property type="entry name" value="Tyrosine--tRNA ligase"/>
    <property type="match status" value="1"/>
</dbReference>
<dbReference type="OMA" id="TKIHYQL"/>
<dbReference type="GeneID" id="8101910"/>
<dbReference type="InterPro" id="IPR002307">
    <property type="entry name" value="Tyr-tRNA-ligase"/>
</dbReference>
<dbReference type="OrthoDB" id="337870at2759"/>
<keyword evidence="8" id="KW-0694">RNA-binding</keyword>
<dbReference type="GO" id="GO:0005739">
    <property type="term" value="C:mitochondrion"/>
    <property type="evidence" value="ECO:0007669"/>
    <property type="project" value="TreeGrafter"/>
</dbReference>
<dbReference type="InterPro" id="IPR024088">
    <property type="entry name" value="Tyr-tRNA-ligase_bac-type"/>
</dbReference>
<dbReference type="GO" id="GO:0005524">
    <property type="term" value="F:ATP binding"/>
    <property type="evidence" value="ECO:0007669"/>
    <property type="project" value="UniProtKB-KW"/>
</dbReference>
<protein>
    <recommendedName>
        <fullName evidence="9">Tyrosine--tRNA ligase</fullName>
        <ecNumber evidence="9">6.1.1.1</ecNumber>
    </recommendedName>
    <alternativeName>
        <fullName evidence="9">Tyrosyl-tRNA synthetase</fullName>
    </alternativeName>
</protein>
<dbReference type="InterPro" id="IPR036986">
    <property type="entry name" value="S4_RNA-bd_sf"/>
</dbReference>
<dbReference type="GO" id="GO:0006437">
    <property type="term" value="P:tyrosyl-tRNA aminoacylation"/>
    <property type="evidence" value="ECO:0007669"/>
    <property type="project" value="InterPro"/>
</dbReference>
<dbReference type="GO" id="GO:0004831">
    <property type="term" value="F:tyrosine-tRNA ligase activity"/>
    <property type="evidence" value="ECO:0007669"/>
    <property type="project" value="UniProtKB-EC"/>
</dbReference>
<dbReference type="SUPFAM" id="SSF55174">
    <property type="entry name" value="Alpha-L RNA-binding motif"/>
    <property type="match status" value="1"/>
</dbReference>